<keyword evidence="2" id="KW-1185">Reference proteome</keyword>
<dbReference type="KEGG" id="mrr:Moror_12026"/>
<dbReference type="EMBL" id="AWSO01001491">
    <property type="protein sequence ID" value="ESK83616.1"/>
    <property type="molecule type" value="Genomic_DNA"/>
</dbReference>
<dbReference type="OrthoDB" id="3005703at2759"/>
<reference evidence="1 2" key="1">
    <citation type="journal article" date="2014" name="BMC Genomics">
        <title>Genome and secretome analysis of the hemibiotrophic fungal pathogen, Moniliophthora roreri, which causes frosty pod rot disease of cacao: mechanisms of the biotrophic and necrotrophic phases.</title>
        <authorList>
            <person name="Meinhardt L.W."/>
            <person name="Costa G.G.L."/>
            <person name="Thomazella D.P.T."/>
            <person name="Teixeira P.J.P.L."/>
            <person name="Carazzolle M.F."/>
            <person name="Schuster S.C."/>
            <person name="Carlson J.E."/>
            <person name="Guiltinan M.J."/>
            <person name="Mieczkowski P."/>
            <person name="Farmer A."/>
            <person name="Ramaraj T."/>
            <person name="Crozier J."/>
            <person name="Davis R.E."/>
            <person name="Shao J."/>
            <person name="Melnick R.L."/>
            <person name="Pereira G.A.G."/>
            <person name="Bailey B.A."/>
        </authorList>
    </citation>
    <scope>NUCLEOTIDE SEQUENCE [LARGE SCALE GENOMIC DNA]</scope>
    <source>
        <strain evidence="1 2">MCA 2997</strain>
    </source>
</reference>
<organism evidence="1 2">
    <name type="scientific">Moniliophthora roreri (strain MCA 2997)</name>
    <name type="common">Cocoa frosty pod rot fungus</name>
    <name type="synonym">Crinipellis roreri</name>
    <dbReference type="NCBI Taxonomy" id="1381753"/>
    <lineage>
        <taxon>Eukaryota</taxon>
        <taxon>Fungi</taxon>
        <taxon>Dikarya</taxon>
        <taxon>Basidiomycota</taxon>
        <taxon>Agaricomycotina</taxon>
        <taxon>Agaricomycetes</taxon>
        <taxon>Agaricomycetidae</taxon>
        <taxon>Agaricales</taxon>
        <taxon>Marasmiineae</taxon>
        <taxon>Marasmiaceae</taxon>
        <taxon>Moniliophthora</taxon>
    </lineage>
</organism>
<gene>
    <name evidence="1" type="ORF">Moror_12026</name>
</gene>
<sequence>ELRPFAKTALLAKVARERGFIRRFETTRAFGVGIDLSPLLDGYKAKQIALTQNSLHAPTNLMLSQF</sequence>
<dbReference type="AlphaFoldDB" id="V2WSX3"/>
<evidence type="ECO:0000313" key="2">
    <source>
        <dbReference type="Proteomes" id="UP000017559"/>
    </source>
</evidence>
<dbReference type="Proteomes" id="UP000017559">
    <property type="component" value="Unassembled WGS sequence"/>
</dbReference>
<evidence type="ECO:0000313" key="1">
    <source>
        <dbReference type="EMBL" id="ESK83616.1"/>
    </source>
</evidence>
<name>V2WSX3_MONRO</name>
<proteinExistence type="predicted"/>
<feature type="non-terminal residue" evidence="1">
    <location>
        <position position="1"/>
    </location>
</feature>
<dbReference type="HOGENOM" id="CLU_2838156_0_0_1"/>
<comment type="caution">
    <text evidence="1">The sequence shown here is derived from an EMBL/GenBank/DDBJ whole genome shotgun (WGS) entry which is preliminary data.</text>
</comment>
<protein>
    <submittedName>
        <fullName evidence="1">Uncharacterized protein</fullName>
    </submittedName>
</protein>
<accession>V2WSX3</accession>